<evidence type="ECO:0000256" key="7">
    <source>
        <dbReference type="HAMAP-Rule" id="MF_00488"/>
    </source>
</evidence>
<dbReference type="Gene3D" id="3.40.50.720">
    <property type="entry name" value="NAD(P)-binding Rossmann-like Domain"/>
    <property type="match status" value="1"/>
</dbReference>
<comment type="function">
    <text evidence="7">Catalyzes the conversion of lactate to pyruvate.</text>
</comment>
<dbReference type="PRINTS" id="PR00086">
    <property type="entry name" value="LLDHDRGNASE"/>
</dbReference>
<dbReference type="InterPro" id="IPR022383">
    <property type="entry name" value="Lactate/malate_DH_C"/>
</dbReference>
<feature type="binding site" evidence="7">
    <location>
        <begin position="125"/>
        <end position="127"/>
    </location>
    <ligand>
        <name>NAD(+)</name>
        <dbReference type="ChEBI" id="CHEBI:57540"/>
    </ligand>
</feature>
<comment type="similarity">
    <text evidence="2 7">Belongs to the LDH/MDH superfamily. LDH family.</text>
</comment>
<dbReference type="Pfam" id="PF02866">
    <property type="entry name" value="Ldh_1_C"/>
    <property type="match status" value="1"/>
</dbReference>
<comment type="catalytic activity">
    <reaction evidence="6 7">
        <text>(S)-lactate + NAD(+) = pyruvate + NADH + H(+)</text>
        <dbReference type="Rhea" id="RHEA:23444"/>
        <dbReference type="ChEBI" id="CHEBI:15361"/>
        <dbReference type="ChEBI" id="CHEBI:15378"/>
        <dbReference type="ChEBI" id="CHEBI:16651"/>
        <dbReference type="ChEBI" id="CHEBI:57540"/>
        <dbReference type="ChEBI" id="CHEBI:57945"/>
        <dbReference type="EC" id="1.1.1.27"/>
    </reaction>
</comment>
<dbReference type="GO" id="GO:0004459">
    <property type="term" value="F:L-lactate dehydrogenase (NAD+) activity"/>
    <property type="evidence" value="ECO:0007669"/>
    <property type="project" value="UniProtKB-EC"/>
</dbReference>
<dbReference type="InterPro" id="IPR015955">
    <property type="entry name" value="Lactate_DH/Glyco_Ohase_4_C"/>
</dbReference>
<dbReference type="InterPro" id="IPR018177">
    <property type="entry name" value="L-lactate_DH_AS"/>
</dbReference>
<dbReference type="Gene3D" id="3.90.110.10">
    <property type="entry name" value="Lactate dehydrogenase/glycoside hydrolase, family 4, C-terminal"/>
    <property type="match status" value="1"/>
</dbReference>
<dbReference type="EMBL" id="CP115965">
    <property type="protein sequence ID" value="WZW97018.1"/>
    <property type="molecule type" value="Genomic_DNA"/>
</dbReference>
<feature type="binding site" evidence="7">
    <location>
        <position position="175"/>
    </location>
    <ligand>
        <name>beta-D-fructose 1,6-bisphosphate</name>
        <dbReference type="ChEBI" id="CHEBI:32966"/>
        <note>allosteric activator</note>
    </ligand>
</feature>
<feature type="binding site" evidence="7">
    <location>
        <position position="89"/>
    </location>
    <ligand>
        <name>substrate</name>
    </ligand>
</feature>
<dbReference type="Pfam" id="PF00056">
    <property type="entry name" value="Ldh_1_N"/>
    <property type="match status" value="1"/>
</dbReference>
<dbReference type="NCBIfam" id="TIGR01771">
    <property type="entry name" value="L-LDH-NAD"/>
    <property type="match status" value="1"/>
</dbReference>
<proteinExistence type="inferred from homology"/>
<accession>A0ABZ3C361</accession>
<keyword evidence="4 7" id="KW-0560">Oxidoreductase</keyword>
<dbReference type="PANTHER" id="PTHR43128">
    <property type="entry name" value="L-2-HYDROXYCARBOXYLATE DEHYDROGENASE (NAD(P)(+))"/>
    <property type="match status" value="1"/>
</dbReference>
<evidence type="ECO:0000259" key="9">
    <source>
        <dbReference type="Pfam" id="PF02866"/>
    </source>
</evidence>
<protein>
    <recommendedName>
        <fullName evidence="3 7">L-lactate dehydrogenase</fullName>
        <shortName evidence="7">L-LDH</shortName>
        <ecNumber evidence="3 7">1.1.1.27</ecNumber>
    </recommendedName>
</protein>
<feature type="binding site" evidence="7">
    <location>
        <position position="46"/>
    </location>
    <ligand>
        <name>NAD(+)</name>
        <dbReference type="ChEBI" id="CHEBI:57540"/>
    </ligand>
</feature>
<evidence type="ECO:0000256" key="2">
    <source>
        <dbReference type="ARBA" id="ARBA00006054"/>
    </source>
</evidence>
<feature type="binding site" evidence="7">
    <location>
        <position position="20"/>
    </location>
    <ligand>
        <name>NAD(+)</name>
        <dbReference type="ChEBI" id="CHEBI:57540"/>
    </ligand>
</feature>
<comment type="subcellular location">
    <subcellularLocation>
        <location evidence="7">Cytoplasm</location>
    </subcellularLocation>
</comment>
<feature type="binding site" evidence="7">
    <location>
        <position position="108"/>
    </location>
    <ligand>
        <name>NAD(+)</name>
        <dbReference type="ChEBI" id="CHEBI:57540"/>
    </ligand>
</feature>
<evidence type="ECO:0000256" key="5">
    <source>
        <dbReference type="ARBA" id="ARBA00023027"/>
    </source>
</evidence>
<evidence type="ECO:0000256" key="1">
    <source>
        <dbReference type="ARBA" id="ARBA00004843"/>
    </source>
</evidence>
<dbReference type="EC" id="1.1.1.27" evidence="3 7"/>
<comment type="pathway">
    <text evidence="1 7">Fermentation; pyruvate fermentation to lactate; (S)-lactate from pyruvate: step 1/1.</text>
</comment>
<sequence>MSPELSSKPSKLSVIGAGAVGSSLAYAALTRGSAREIALYDINEAKVNAEVADLQHGTQFTPTNAMMGGADISVVKNSSVVIITAGAAQKPGQTRLELAATNVKILSSLMPQLLEQAPDAIYVLVTNPCDVLTVVAQKISGLPAGRCFSTGTMLDTSRLRWGIARTCGIHQSNVHANILGEHGDSEFPVWSTARIGQIPIREWTDDHGKQVFNDALLDELADEAMHAAYKVIEGKGATNYAIGLTGARLTEALHSPTRRLLPVSSVLTDYKGVSDVALSVTSIVSNKGVERVLDVPMTDGELERFRHSATTLRASLKELGF</sequence>
<keyword evidence="5 7" id="KW-0520">NAD</keyword>
<feature type="binding site" evidence="7">
    <location>
        <position position="160"/>
    </location>
    <ligand>
        <name>beta-D-fructose 1,6-bisphosphate</name>
        <dbReference type="ChEBI" id="CHEBI:32966"/>
        <note>allosteric activator</note>
    </ligand>
</feature>
<dbReference type="InterPro" id="IPR036291">
    <property type="entry name" value="NAD(P)-bd_dom_sf"/>
</dbReference>
<dbReference type="SUPFAM" id="SSF51735">
    <property type="entry name" value="NAD(P)-binding Rossmann-fold domains"/>
    <property type="match status" value="1"/>
</dbReference>
<comment type="activity regulation">
    <text evidence="7">Allosterically activated by fructose 1,6-bisphosphate (FBP).</text>
</comment>
<feature type="binding site" evidence="7">
    <location>
        <position position="150"/>
    </location>
    <ligand>
        <name>NAD(+)</name>
        <dbReference type="ChEBI" id="CHEBI:57540"/>
    </ligand>
</feature>
<comment type="caution">
    <text evidence="7">Lacks conserved residue(s) required for the propagation of feature annotation.</text>
</comment>
<evidence type="ECO:0000259" key="8">
    <source>
        <dbReference type="Pfam" id="PF00056"/>
    </source>
</evidence>
<dbReference type="InterPro" id="IPR011304">
    <property type="entry name" value="L-lactate_DH"/>
</dbReference>
<keyword evidence="7" id="KW-0021">Allosteric enzyme</keyword>
<name>A0ABZ3C361_9ACTN</name>
<dbReference type="InterPro" id="IPR001557">
    <property type="entry name" value="L-lactate/malate_DH"/>
</dbReference>
<feature type="domain" description="Lactate/malate dehydrogenase N-terminal" evidence="8">
    <location>
        <begin position="11"/>
        <end position="148"/>
    </location>
</feature>
<dbReference type="RefSeq" id="WP_342371604.1">
    <property type="nucleotide sequence ID" value="NZ_CP115965.1"/>
</dbReference>
<gene>
    <name evidence="7" type="primary">ldh</name>
    <name evidence="10" type="ORF">PCC79_08760</name>
</gene>
<dbReference type="PANTHER" id="PTHR43128:SF16">
    <property type="entry name" value="L-LACTATE DEHYDROGENASE"/>
    <property type="match status" value="1"/>
</dbReference>
<feature type="binding site" evidence="7">
    <location>
        <position position="41"/>
    </location>
    <ligand>
        <name>NAD(+)</name>
        <dbReference type="ChEBI" id="CHEBI:57540"/>
    </ligand>
</feature>
<feature type="binding site" evidence="7">
    <location>
        <position position="95"/>
    </location>
    <ligand>
        <name>substrate</name>
    </ligand>
</feature>
<dbReference type="InterPro" id="IPR001236">
    <property type="entry name" value="Lactate/malate_DH_N"/>
</dbReference>
<feature type="active site" description="Proton acceptor" evidence="7">
    <location>
        <position position="182"/>
    </location>
</feature>
<evidence type="ECO:0000313" key="11">
    <source>
        <dbReference type="Proteomes" id="UP001434337"/>
    </source>
</evidence>
<dbReference type="Proteomes" id="UP001434337">
    <property type="component" value="Chromosome"/>
</dbReference>
<comment type="subunit">
    <text evidence="7">Homotetramer.</text>
</comment>
<dbReference type="SUPFAM" id="SSF56327">
    <property type="entry name" value="LDH C-terminal domain-like"/>
    <property type="match status" value="1"/>
</dbReference>
<dbReference type="HAMAP" id="MF_00488">
    <property type="entry name" value="Lactate_dehydrog"/>
    <property type="match status" value="1"/>
</dbReference>
<evidence type="ECO:0000313" key="10">
    <source>
        <dbReference type="EMBL" id="WZW97018.1"/>
    </source>
</evidence>
<dbReference type="PROSITE" id="PS00064">
    <property type="entry name" value="L_LDH"/>
    <property type="match status" value="1"/>
</dbReference>
<reference evidence="10 11" key="1">
    <citation type="journal article" date="2023" name="Environ Microbiome">
        <title>A coral-associated actinobacterium mitigates coral bleaching under heat stress.</title>
        <authorList>
            <person name="Li J."/>
            <person name="Zou Y."/>
            <person name="Li Q."/>
            <person name="Zhang J."/>
            <person name="Bourne D.G."/>
            <person name="Lyu Y."/>
            <person name="Liu C."/>
            <person name="Zhang S."/>
        </authorList>
    </citation>
    <scope>NUCLEOTIDE SEQUENCE [LARGE SCALE GENOMIC DNA]</scope>
    <source>
        <strain evidence="10 11">SCSIO 13291</strain>
    </source>
</reference>
<feature type="binding site" evidence="7">
    <location>
        <begin position="127"/>
        <end position="130"/>
    </location>
    <ligand>
        <name>substrate</name>
    </ligand>
</feature>
<evidence type="ECO:0000256" key="4">
    <source>
        <dbReference type="ARBA" id="ARBA00023002"/>
    </source>
</evidence>
<evidence type="ECO:0000256" key="6">
    <source>
        <dbReference type="ARBA" id="ARBA00049258"/>
    </source>
</evidence>
<feature type="binding site" evidence="7">
    <location>
        <position position="238"/>
    </location>
    <ligand>
        <name>substrate</name>
    </ligand>
</feature>
<feature type="binding site" evidence="7">
    <location>
        <begin position="155"/>
        <end position="158"/>
    </location>
    <ligand>
        <name>substrate</name>
    </ligand>
</feature>
<evidence type="ECO:0000256" key="3">
    <source>
        <dbReference type="ARBA" id="ARBA00012967"/>
    </source>
</evidence>
<organism evidence="10 11">
    <name type="scientific">Propioniciclava soli</name>
    <dbReference type="NCBI Taxonomy" id="2775081"/>
    <lineage>
        <taxon>Bacteria</taxon>
        <taxon>Bacillati</taxon>
        <taxon>Actinomycetota</taxon>
        <taxon>Actinomycetes</taxon>
        <taxon>Propionibacteriales</taxon>
        <taxon>Propionibacteriaceae</taxon>
        <taxon>Propioniciclava</taxon>
    </lineage>
</organism>
<dbReference type="PIRSF" id="PIRSF000102">
    <property type="entry name" value="Lac_mal_DH"/>
    <property type="match status" value="1"/>
</dbReference>
<keyword evidence="7" id="KW-0597">Phosphoprotein</keyword>
<feature type="binding site" evidence="7">
    <location>
        <begin position="86"/>
        <end position="87"/>
    </location>
    <ligand>
        <name>NAD(+)</name>
        <dbReference type="ChEBI" id="CHEBI:57540"/>
    </ligand>
</feature>
<keyword evidence="7" id="KW-0963">Cytoplasm</keyword>
<feature type="modified residue" description="Phosphotyrosine" evidence="7">
    <location>
        <position position="229"/>
    </location>
</feature>
<dbReference type="CDD" id="cd05292">
    <property type="entry name" value="LDH_2"/>
    <property type="match status" value="1"/>
</dbReference>
<feature type="domain" description="Lactate/malate dehydrogenase C-terminal" evidence="9">
    <location>
        <begin position="152"/>
        <end position="318"/>
    </location>
</feature>
<keyword evidence="11" id="KW-1185">Reference proteome</keyword>